<dbReference type="KEGG" id="epa:114574373"/>
<accession>A0A913YC73</accession>
<sequence>MVLKALAQCKEEMVKNKTTQTELEKKLSKVNQNRDKGLMMKREISEHALKKTVVWSFLLNLKSKCRNGKTTWKRLPAACVKNVEEMLNRNEMGEILEMKKVVLEQLRYMLYPPHQYVILVGEPD</sequence>
<protein>
    <submittedName>
        <fullName evidence="1">Uncharacterized protein</fullName>
    </submittedName>
</protein>
<evidence type="ECO:0000313" key="2">
    <source>
        <dbReference type="Proteomes" id="UP000887567"/>
    </source>
</evidence>
<proteinExistence type="predicted"/>
<dbReference type="AlphaFoldDB" id="A0A913YC73"/>
<organism evidence="1 2">
    <name type="scientific">Exaiptasia diaphana</name>
    <name type="common">Tropical sea anemone</name>
    <name type="synonym">Aiptasia pulchella</name>
    <dbReference type="NCBI Taxonomy" id="2652724"/>
    <lineage>
        <taxon>Eukaryota</taxon>
        <taxon>Metazoa</taxon>
        <taxon>Cnidaria</taxon>
        <taxon>Anthozoa</taxon>
        <taxon>Hexacorallia</taxon>
        <taxon>Actiniaria</taxon>
        <taxon>Aiptasiidae</taxon>
        <taxon>Exaiptasia</taxon>
    </lineage>
</organism>
<dbReference type="Proteomes" id="UP000887567">
    <property type="component" value="Unplaced"/>
</dbReference>
<dbReference type="GeneID" id="114574373"/>
<name>A0A913YC73_EXADI</name>
<dbReference type="EnsemblMetazoa" id="XM_028656772.1">
    <property type="protein sequence ID" value="XP_028512573.1"/>
    <property type="gene ID" value="LOC114574373"/>
</dbReference>
<reference evidence="1" key="1">
    <citation type="submission" date="2022-11" db="UniProtKB">
        <authorList>
            <consortium name="EnsemblMetazoa"/>
        </authorList>
    </citation>
    <scope>IDENTIFICATION</scope>
</reference>
<dbReference type="RefSeq" id="XP_028512573.1">
    <property type="nucleotide sequence ID" value="XM_028656772.1"/>
</dbReference>
<evidence type="ECO:0000313" key="1">
    <source>
        <dbReference type="EnsemblMetazoa" id="XP_028512573.1"/>
    </source>
</evidence>
<keyword evidence="2" id="KW-1185">Reference proteome</keyword>